<accession>A0A9E7PRH6</accession>
<name>A0A9E7PRH6_9EURY</name>
<keyword evidence="1" id="KW-1133">Transmembrane helix</keyword>
<dbReference type="AlphaFoldDB" id="A0A9E7PRH6"/>
<dbReference type="GeneID" id="74307318"/>
<organism evidence="2 3">
    <name type="scientific">Methanoplanus endosymbiosus</name>
    <dbReference type="NCBI Taxonomy" id="33865"/>
    <lineage>
        <taxon>Archaea</taxon>
        <taxon>Methanobacteriati</taxon>
        <taxon>Methanobacteriota</taxon>
        <taxon>Stenosarchaea group</taxon>
        <taxon>Methanomicrobia</taxon>
        <taxon>Methanomicrobiales</taxon>
        <taxon>Methanomicrobiaceae</taxon>
        <taxon>Methanoplanus</taxon>
    </lineage>
</organism>
<dbReference type="Pfam" id="PF09946">
    <property type="entry name" value="DUF2178"/>
    <property type="match status" value="1"/>
</dbReference>
<keyword evidence="1" id="KW-0472">Membrane</keyword>
<keyword evidence="3" id="KW-1185">Reference proteome</keyword>
<feature type="transmembrane region" description="Helical" evidence="1">
    <location>
        <begin position="73"/>
        <end position="96"/>
    </location>
</feature>
<sequence length="143" mass="16283">MKRNTYFIIIAGIAFLELCLIWWIIKSPPRPPGKEILAIGIAAGIIIALLLKGKTENLTEGDERHHLINEKSAIKTLQITWILLFSFAASSIVFIVERGDFFIKHFLGFPFIQMIILFAVIVVFAAFRIYYTNKYGGFDSDEE</sequence>
<reference evidence="2" key="1">
    <citation type="submission" date="2022-04" db="EMBL/GenBank/DDBJ databases">
        <title>Complete genome of Methanoplanus endosymbiosus DSM 3599.</title>
        <authorList>
            <person name="Chen S.-C."/>
            <person name="You Y.-T."/>
            <person name="Zhou Y.-Z."/>
            <person name="Lai M.-C."/>
        </authorList>
    </citation>
    <scope>NUCLEOTIDE SEQUENCE</scope>
    <source>
        <strain evidence="2">DSM 3599</strain>
    </source>
</reference>
<dbReference type="KEGG" id="mend:L6E24_06425"/>
<protein>
    <submittedName>
        <fullName evidence="2">DUF2178 domain-containing protein</fullName>
    </submittedName>
</protein>
<gene>
    <name evidence="2" type="ORF">L6E24_06425</name>
</gene>
<evidence type="ECO:0000313" key="3">
    <source>
        <dbReference type="Proteomes" id="UP001060368"/>
    </source>
</evidence>
<dbReference type="RefSeq" id="WP_257743882.1">
    <property type="nucleotide sequence ID" value="NZ_CP096115.1"/>
</dbReference>
<evidence type="ECO:0000256" key="1">
    <source>
        <dbReference type="SAM" id="Phobius"/>
    </source>
</evidence>
<dbReference type="InterPro" id="IPR019235">
    <property type="entry name" value="DUF2178_TM"/>
</dbReference>
<feature type="transmembrane region" description="Helical" evidence="1">
    <location>
        <begin position="36"/>
        <end position="53"/>
    </location>
</feature>
<feature type="transmembrane region" description="Helical" evidence="1">
    <location>
        <begin position="108"/>
        <end position="131"/>
    </location>
</feature>
<proteinExistence type="predicted"/>
<feature type="transmembrane region" description="Helical" evidence="1">
    <location>
        <begin position="6"/>
        <end position="24"/>
    </location>
</feature>
<evidence type="ECO:0000313" key="2">
    <source>
        <dbReference type="EMBL" id="UUX93746.1"/>
    </source>
</evidence>
<keyword evidence="1" id="KW-0812">Transmembrane</keyword>
<dbReference type="EMBL" id="CP096115">
    <property type="protein sequence ID" value="UUX93746.1"/>
    <property type="molecule type" value="Genomic_DNA"/>
</dbReference>
<dbReference type="Proteomes" id="UP001060368">
    <property type="component" value="Chromosome"/>
</dbReference>